<evidence type="ECO:0000313" key="2">
    <source>
        <dbReference type="EMBL" id="ENN95719.1"/>
    </source>
</evidence>
<dbReference type="RefSeq" id="WP_004593435.1">
    <property type="nucleotide sequence ID" value="NZ_APMM01000051.1"/>
</dbReference>
<sequence>MSQSLGDLGCYKALVLGVNTRAVANSLKSLGFYVYSVSYYAPEDLKADEKFFFVNPYKHGKLKDNYDPKKLLEKAKEIADSVDYIFITSGVFEYIKKAPKWENVVGNEPKKIVKLSNKYKVYKKLENLGYNIPTYKIIYNRHQLEKFREEFKKIVLKPISGCGGLAKNLEFPILAQEFIKSESFSINFIDNTFITFNKQIIINGQYAGNITPYKLSKTYVNELRDIIEVFELEGMNGLDFLINNNLLYIIDLNPRILGTFDTIEISSRKNLVKALLNKEYAKTVKPNRVYEKRIIFANRRLKVRIKNYRCLYDIPKNGAIIEKDEPIFTVISDSNIKNIIRESVKYEDT</sequence>
<dbReference type="EMBL" id="APMM01000051">
    <property type="protein sequence ID" value="ENN95719.1"/>
    <property type="molecule type" value="Genomic_DNA"/>
</dbReference>
<feature type="domain" description="ATP-grasp fold PylC-type" evidence="1">
    <location>
        <begin position="116"/>
        <end position="259"/>
    </location>
</feature>
<dbReference type="Proteomes" id="UP000053695">
    <property type="component" value="Unassembled WGS sequence"/>
</dbReference>
<gene>
    <name evidence="2" type="ORF">J422_06306</name>
</gene>
<dbReference type="OrthoDB" id="11959at2157"/>
<dbReference type="Gene3D" id="2.30.36.100">
    <property type="match status" value="1"/>
</dbReference>
<evidence type="ECO:0000259" key="1">
    <source>
        <dbReference type="Pfam" id="PF02655"/>
    </source>
</evidence>
<dbReference type="Pfam" id="PF02655">
    <property type="entry name" value="ATP-grasp_3"/>
    <property type="match status" value="1"/>
</dbReference>
<evidence type="ECO:0000313" key="3">
    <source>
        <dbReference type="Proteomes" id="UP000053695"/>
    </source>
</evidence>
<accession>N6UTQ3</accession>
<dbReference type="InterPro" id="IPR016677">
    <property type="entry name" value="UCP016817_carboligase"/>
</dbReference>
<comment type="caution">
    <text evidence="2">The sequence shown here is derived from an EMBL/GenBank/DDBJ whole genome shotgun (WGS) entry which is preliminary data.</text>
</comment>
<dbReference type="Gene3D" id="3.30.470.20">
    <property type="entry name" value="ATP-grasp fold, B domain"/>
    <property type="match status" value="1"/>
</dbReference>
<reference evidence="2 3" key="1">
    <citation type="journal article" date="2013" name="Genome Announc.">
        <title>Draft Genome Sequence of a Highly Flagellated, Fast-Swimming Archaeon, Methanocaldococcus villosus Strain KIN24-T80 (DSM 22612).</title>
        <authorList>
            <person name="Thennarasu S."/>
            <person name="Polireddy D."/>
            <person name="Antony A."/>
            <person name="Yada M.R."/>
            <person name="Algarawi S."/>
            <person name="Sivakumar N."/>
        </authorList>
    </citation>
    <scope>NUCLEOTIDE SEQUENCE [LARGE SCALE GENOMIC DNA]</scope>
    <source>
        <strain evidence="2 3">KIN24-T80</strain>
    </source>
</reference>
<dbReference type="PIRSF" id="PIRSF016817">
    <property type="entry name" value="UCP016817_carboligase"/>
    <property type="match status" value="1"/>
</dbReference>
<name>N6UTQ3_9EURY</name>
<dbReference type="InterPro" id="IPR003806">
    <property type="entry name" value="ATP-grasp_PylC-type"/>
</dbReference>
<dbReference type="STRING" id="1069083.GCA_000371805_01272"/>
<dbReference type="GO" id="GO:0005524">
    <property type="term" value="F:ATP binding"/>
    <property type="evidence" value="ECO:0007669"/>
    <property type="project" value="InterPro"/>
</dbReference>
<dbReference type="AlphaFoldDB" id="N6UTQ3"/>
<keyword evidence="3" id="KW-1185">Reference proteome</keyword>
<dbReference type="PATRIC" id="fig|1069083.5.peg.1227"/>
<proteinExistence type="predicted"/>
<protein>
    <recommendedName>
        <fullName evidence="1">ATP-grasp fold PylC-type domain-containing protein</fullName>
    </recommendedName>
</protein>
<organism evidence="2 3">
    <name type="scientific">Methanocaldococcus villosus KIN24-T80</name>
    <dbReference type="NCBI Taxonomy" id="1069083"/>
    <lineage>
        <taxon>Archaea</taxon>
        <taxon>Methanobacteriati</taxon>
        <taxon>Methanobacteriota</taxon>
        <taxon>Methanomada group</taxon>
        <taxon>Methanococci</taxon>
        <taxon>Methanococcales</taxon>
        <taxon>Methanocaldococcaceae</taxon>
        <taxon>Methanocaldococcus</taxon>
    </lineage>
</organism>
<dbReference type="SUPFAM" id="SSF56059">
    <property type="entry name" value="Glutathione synthetase ATP-binding domain-like"/>
    <property type="match status" value="1"/>
</dbReference>
<dbReference type="GO" id="GO:0046872">
    <property type="term" value="F:metal ion binding"/>
    <property type="evidence" value="ECO:0007669"/>
    <property type="project" value="InterPro"/>
</dbReference>